<evidence type="ECO:0000256" key="1">
    <source>
        <dbReference type="ARBA" id="ARBA00006620"/>
    </source>
</evidence>
<dbReference type="Pfam" id="PF07927">
    <property type="entry name" value="HicA_toxin"/>
    <property type="match status" value="1"/>
</dbReference>
<comment type="caution">
    <text evidence="8">The sequence shown here is derived from an EMBL/GenBank/DDBJ whole genome shotgun (WGS) entry which is preliminary data.</text>
</comment>
<evidence type="ECO:0000256" key="2">
    <source>
        <dbReference type="ARBA" id="ARBA00022649"/>
    </source>
</evidence>
<proteinExistence type="inferred from homology"/>
<keyword evidence="7" id="KW-0346">Stress response</keyword>
<dbReference type="GO" id="GO:0016787">
    <property type="term" value="F:hydrolase activity"/>
    <property type="evidence" value="ECO:0007669"/>
    <property type="project" value="UniProtKB-KW"/>
</dbReference>
<dbReference type="InterPro" id="IPR012933">
    <property type="entry name" value="HicA_mRNA_interferase"/>
</dbReference>
<dbReference type="GO" id="GO:0003729">
    <property type="term" value="F:mRNA binding"/>
    <property type="evidence" value="ECO:0007669"/>
    <property type="project" value="InterPro"/>
</dbReference>
<dbReference type="Proteomes" id="UP000823933">
    <property type="component" value="Unassembled WGS sequence"/>
</dbReference>
<keyword evidence="3" id="KW-0540">Nuclease</keyword>
<evidence type="ECO:0000256" key="3">
    <source>
        <dbReference type="ARBA" id="ARBA00022722"/>
    </source>
</evidence>
<dbReference type="AlphaFoldDB" id="A0A9D1Q947"/>
<evidence type="ECO:0000313" key="9">
    <source>
        <dbReference type="Proteomes" id="UP000823933"/>
    </source>
</evidence>
<protein>
    <submittedName>
        <fullName evidence="8">Type II toxin-antitoxin system HicA family toxin</fullName>
    </submittedName>
</protein>
<evidence type="ECO:0000256" key="4">
    <source>
        <dbReference type="ARBA" id="ARBA00022759"/>
    </source>
</evidence>
<sequence>MTPRDQAIQALKEDGYRFERHGGNHDIYYNPELQCSIPVKRHKFSENTLRYILKEIKQNRKDRG</sequence>
<reference evidence="8" key="1">
    <citation type="journal article" date="2021" name="PeerJ">
        <title>Extensive microbial diversity within the chicken gut microbiome revealed by metagenomics and culture.</title>
        <authorList>
            <person name="Gilroy R."/>
            <person name="Ravi A."/>
            <person name="Getino M."/>
            <person name="Pursley I."/>
            <person name="Horton D.L."/>
            <person name="Alikhan N.F."/>
            <person name="Baker D."/>
            <person name="Gharbi K."/>
            <person name="Hall N."/>
            <person name="Watson M."/>
            <person name="Adriaenssens E.M."/>
            <person name="Foster-Nyarko E."/>
            <person name="Jarju S."/>
            <person name="Secka A."/>
            <person name="Antonio M."/>
            <person name="Oren A."/>
            <person name="Chaudhuri R.R."/>
            <person name="La Ragione R."/>
            <person name="Hildebrand F."/>
            <person name="Pallen M.J."/>
        </authorList>
    </citation>
    <scope>NUCLEOTIDE SEQUENCE</scope>
    <source>
        <strain evidence="8">ChiHcolR34-3080</strain>
    </source>
</reference>
<evidence type="ECO:0000256" key="5">
    <source>
        <dbReference type="ARBA" id="ARBA00022801"/>
    </source>
</evidence>
<evidence type="ECO:0000256" key="6">
    <source>
        <dbReference type="ARBA" id="ARBA00022884"/>
    </source>
</evidence>
<dbReference type="GO" id="GO:0004519">
    <property type="term" value="F:endonuclease activity"/>
    <property type="evidence" value="ECO:0007669"/>
    <property type="project" value="UniProtKB-KW"/>
</dbReference>
<dbReference type="InterPro" id="IPR038570">
    <property type="entry name" value="HicA_sf"/>
</dbReference>
<evidence type="ECO:0000256" key="7">
    <source>
        <dbReference type="ARBA" id="ARBA00023016"/>
    </source>
</evidence>
<keyword evidence="4" id="KW-0255">Endonuclease</keyword>
<accession>A0A9D1Q947</accession>
<dbReference type="EMBL" id="DXHQ01000071">
    <property type="protein sequence ID" value="HIW08932.1"/>
    <property type="molecule type" value="Genomic_DNA"/>
</dbReference>
<evidence type="ECO:0000313" key="8">
    <source>
        <dbReference type="EMBL" id="HIW08932.1"/>
    </source>
</evidence>
<keyword evidence="5" id="KW-0378">Hydrolase</keyword>
<comment type="similarity">
    <text evidence="1">Belongs to the HicA mRNA interferase family.</text>
</comment>
<dbReference type="SUPFAM" id="SSF54786">
    <property type="entry name" value="YcfA/nrd intein domain"/>
    <property type="match status" value="1"/>
</dbReference>
<keyword evidence="6" id="KW-0694">RNA-binding</keyword>
<reference evidence="8" key="2">
    <citation type="submission" date="2021-04" db="EMBL/GenBank/DDBJ databases">
        <authorList>
            <person name="Gilroy R."/>
        </authorList>
    </citation>
    <scope>NUCLEOTIDE SEQUENCE</scope>
    <source>
        <strain evidence="8">ChiHcolR34-3080</strain>
    </source>
</reference>
<name>A0A9D1Q947_9FIRM</name>
<gene>
    <name evidence="8" type="ORF">H9890_05980</name>
</gene>
<dbReference type="Gene3D" id="3.30.920.30">
    <property type="entry name" value="Hypothetical protein"/>
    <property type="match status" value="1"/>
</dbReference>
<keyword evidence="2" id="KW-1277">Toxin-antitoxin system</keyword>
<organism evidence="8 9">
    <name type="scientific">Candidatus Faecalibacterium intestinigallinarum</name>
    <dbReference type="NCBI Taxonomy" id="2838581"/>
    <lineage>
        <taxon>Bacteria</taxon>
        <taxon>Bacillati</taxon>
        <taxon>Bacillota</taxon>
        <taxon>Clostridia</taxon>
        <taxon>Eubacteriales</taxon>
        <taxon>Oscillospiraceae</taxon>
        <taxon>Faecalibacterium</taxon>
    </lineage>
</organism>